<dbReference type="RefSeq" id="WP_124263106.1">
    <property type="nucleotide sequence ID" value="NZ_CADFGN010000001.1"/>
</dbReference>
<evidence type="ECO:0000313" key="3">
    <source>
        <dbReference type="EMBL" id="SEJ21893.1"/>
    </source>
</evidence>
<evidence type="ECO:0000313" key="2">
    <source>
        <dbReference type="EMBL" id="PXX17363.1"/>
    </source>
</evidence>
<dbReference type="AlphaFoldDB" id="A0AAQ1GCT6"/>
<evidence type="ECO:0000313" key="4">
    <source>
        <dbReference type="Proteomes" id="UP000183529"/>
    </source>
</evidence>
<keyword evidence="5" id="KW-1185">Reference proteome</keyword>
<reference evidence="3 4" key="1">
    <citation type="submission" date="2016-10" db="EMBL/GenBank/DDBJ databases">
        <authorList>
            <person name="Varghese N."/>
            <person name="Submissions S."/>
        </authorList>
    </citation>
    <scope>NUCLEOTIDE SEQUENCE [LARGE SCALE GENOMIC DNA]</scope>
    <source>
        <strain evidence="3 4">LMG 22274</strain>
    </source>
</reference>
<comment type="caution">
    <text evidence="3">The sequence shown here is derived from an EMBL/GenBank/DDBJ whole genome shotgun (WGS) entry which is preliminary data.</text>
</comment>
<sequence length="117" mass="13105">MDEALAQRNNGNPDGEPRVTRPSRRMVFEALYRAHYVRAHAQQPDALERAPNDEYAQSGAQIAWEIWQAAHEHAIEVAAQLCESRQAQHISQDGKAVCRLCASDIRALLAATEKEDL</sequence>
<dbReference type="InterPro" id="IPR058601">
    <property type="entry name" value="Phage_phiTE_015-like"/>
</dbReference>
<protein>
    <submittedName>
        <fullName evidence="3">Uncharacterized protein</fullName>
    </submittedName>
</protein>
<reference evidence="2 5" key="2">
    <citation type="submission" date="2018-05" db="EMBL/GenBank/DDBJ databases">
        <title>Genomic Encyclopedia of Type Strains, Phase IV (KMG-V): Genome sequencing to study the core and pangenomes of soil and plant-associated prokaryotes.</title>
        <authorList>
            <person name="Whitman W."/>
        </authorList>
    </citation>
    <scope>NUCLEOTIDE SEQUENCE [LARGE SCALE GENOMIC DNA]</scope>
    <source>
        <strain evidence="2 5">SIr-6563</strain>
    </source>
</reference>
<dbReference type="EMBL" id="QJJV01000006">
    <property type="protein sequence ID" value="PXX17363.1"/>
    <property type="molecule type" value="Genomic_DNA"/>
</dbReference>
<dbReference type="Proteomes" id="UP000247515">
    <property type="component" value="Unassembled WGS sequence"/>
</dbReference>
<organism evidence="3 4">
    <name type="scientific">Paraburkholderia tropica</name>
    <dbReference type="NCBI Taxonomy" id="92647"/>
    <lineage>
        <taxon>Bacteria</taxon>
        <taxon>Pseudomonadati</taxon>
        <taxon>Pseudomonadota</taxon>
        <taxon>Betaproteobacteria</taxon>
        <taxon>Burkholderiales</taxon>
        <taxon>Burkholderiaceae</taxon>
        <taxon>Paraburkholderia</taxon>
    </lineage>
</organism>
<dbReference type="EMBL" id="FNZM01000003">
    <property type="protein sequence ID" value="SEJ21893.1"/>
    <property type="molecule type" value="Genomic_DNA"/>
</dbReference>
<gene>
    <name evidence="2" type="ORF">C7400_10679</name>
    <name evidence="3" type="ORF">SAMN05216550_103202</name>
</gene>
<dbReference type="Pfam" id="PF26207">
    <property type="entry name" value="Phage_phiTE_015"/>
    <property type="match status" value="1"/>
</dbReference>
<evidence type="ECO:0000313" key="5">
    <source>
        <dbReference type="Proteomes" id="UP000247515"/>
    </source>
</evidence>
<feature type="region of interest" description="Disordered" evidence="1">
    <location>
        <begin position="1"/>
        <end position="22"/>
    </location>
</feature>
<evidence type="ECO:0000256" key="1">
    <source>
        <dbReference type="SAM" id="MobiDB-lite"/>
    </source>
</evidence>
<name>A0AAQ1GCT6_9BURK</name>
<dbReference type="Proteomes" id="UP000183529">
    <property type="component" value="Unassembled WGS sequence"/>
</dbReference>
<accession>A0AAQ1GCT6</accession>
<proteinExistence type="predicted"/>
<dbReference type="GeneID" id="61306106"/>